<dbReference type="EMBL" id="AZMM01014571">
    <property type="protein sequence ID" value="ETJ30922.1"/>
    <property type="molecule type" value="Genomic_DNA"/>
</dbReference>
<protein>
    <submittedName>
        <fullName evidence="1">Uncharacterized protein</fullName>
    </submittedName>
</protein>
<name>W1XKY9_9ZZZZ</name>
<feature type="non-terminal residue" evidence="1">
    <location>
        <position position="38"/>
    </location>
</feature>
<organism evidence="1">
    <name type="scientific">human gut metagenome</name>
    <dbReference type="NCBI Taxonomy" id="408170"/>
    <lineage>
        <taxon>unclassified sequences</taxon>
        <taxon>metagenomes</taxon>
        <taxon>organismal metagenomes</taxon>
    </lineage>
</organism>
<accession>W1XKY9</accession>
<sequence>MLADFTSRLGTPNPSSICIFYPKRVEFATFQARGGAAW</sequence>
<proteinExistence type="predicted"/>
<comment type="caution">
    <text evidence="1">The sequence shown here is derived from an EMBL/GenBank/DDBJ whole genome shotgun (WGS) entry which is preliminary data.</text>
</comment>
<gene>
    <name evidence="1" type="ORF">Q604_UNBC14571G0001</name>
</gene>
<dbReference type="AlphaFoldDB" id="W1XKY9"/>
<reference evidence="1" key="1">
    <citation type="submission" date="2013-12" db="EMBL/GenBank/DDBJ databases">
        <title>A Varibaculum cambriense genome reconstructed from a premature infant gut community with otherwise low bacterial novelty that shifts toward anaerobic metabolism during the third week of life.</title>
        <authorList>
            <person name="Brown C.T."/>
            <person name="Sharon I."/>
            <person name="Thomas B.C."/>
            <person name="Castelle C.J."/>
            <person name="Morowitz M.J."/>
            <person name="Banfield J.F."/>
        </authorList>
    </citation>
    <scope>NUCLEOTIDE SEQUENCE</scope>
</reference>
<evidence type="ECO:0000313" key="1">
    <source>
        <dbReference type="EMBL" id="ETJ30922.1"/>
    </source>
</evidence>